<feature type="compositionally biased region" description="Low complexity" evidence="1">
    <location>
        <begin position="1502"/>
        <end position="1518"/>
    </location>
</feature>
<dbReference type="PANTHER" id="PTHR31691:SF1">
    <property type="entry name" value="ROTATIN"/>
    <property type="match status" value="1"/>
</dbReference>
<dbReference type="GO" id="GO:0044782">
    <property type="term" value="P:cilium organization"/>
    <property type="evidence" value="ECO:0007669"/>
    <property type="project" value="InterPro"/>
</dbReference>
<feature type="region of interest" description="Disordered" evidence="1">
    <location>
        <begin position="1439"/>
        <end position="1465"/>
    </location>
</feature>
<evidence type="ECO:0000313" key="2">
    <source>
        <dbReference type="EMBL" id="GMI16993.1"/>
    </source>
</evidence>
<dbReference type="InterPro" id="IPR030791">
    <property type="entry name" value="Rotatin"/>
</dbReference>
<reference evidence="3" key="1">
    <citation type="journal article" date="2023" name="Commun. Biol.">
        <title>Genome analysis of Parmales, the sister group of diatoms, reveals the evolutionary specialization of diatoms from phago-mixotrophs to photoautotrophs.</title>
        <authorList>
            <person name="Ban H."/>
            <person name="Sato S."/>
            <person name="Yoshikawa S."/>
            <person name="Yamada K."/>
            <person name="Nakamura Y."/>
            <person name="Ichinomiya M."/>
            <person name="Sato N."/>
            <person name="Blanc-Mathieu R."/>
            <person name="Endo H."/>
            <person name="Kuwata A."/>
            <person name="Ogata H."/>
        </authorList>
    </citation>
    <scope>NUCLEOTIDE SEQUENCE [LARGE SCALE GENOMIC DNA]</scope>
    <source>
        <strain evidence="3">NIES 3700</strain>
    </source>
</reference>
<dbReference type="OrthoDB" id="206051at2759"/>
<evidence type="ECO:0000256" key="1">
    <source>
        <dbReference type="SAM" id="MobiDB-lite"/>
    </source>
</evidence>
<dbReference type="InterPro" id="IPR016024">
    <property type="entry name" value="ARM-type_fold"/>
</dbReference>
<dbReference type="PANTHER" id="PTHR31691">
    <property type="entry name" value="ROTATIN"/>
    <property type="match status" value="1"/>
</dbReference>
<dbReference type="SUPFAM" id="SSF48371">
    <property type="entry name" value="ARM repeat"/>
    <property type="match status" value="1"/>
</dbReference>
<feature type="region of interest" description="Disordered" evidence="1">
    <location>
        <begin position="1502"/>
        <end position="1521"/>
    </location>
</feature>
<dbReference type="GO" id="GO:0036064">
    <property type="term" value="C:ciliary basal body"/>
    <property type="evidence" value="ECO:0007669"/>
    <property type="project" value="InterPro"/>
</dbReference>
<dbReference type="GO" id="GO:0005813">
    <property type="term" value="C:centrosome"/>
    <property type="evidence" value="ECO:0007669"/>
    <property type="project" value="InterPro"/>
</dbReference>
<proteinExistence type="predicted"/>
<gene>
    <name evidence="2" type="ORF">TrLO_g4965</name>
</gene>
<dbReference type="Proteomes" id="UP001165122">
    <property type="component" value="Unassembled WGS sequence"/>
</dbReference>
<protein>
    <submittedName>
        <fullName evidence="2">Uncharacterized protein</fullName>
    </submittedName>
</protein>
<accession>A0A9W7FRL9</accession>
<dbReference type="EMBL" id="BRXW01000272">
    <property type="protein sequence ID" value="GMI16993.1"/>
    <property type="molecule type" value="Genomic_DNA"/>
</dbReference>
<keyword evidence="3" id="KW-1185">Reference proteome</keyword>
<organism evidence="2 3">
    <name type="scientific">Triparma laevis f. longispina</name>
    <dbReference type="NCBI Taxonomy" id="1714387"/>
    <lineage>
        <taxon>Eukaryota</taxon>
        <taxon>Sar</taxon>
        <taxon>Stramenopiles</taxon>
        <taxon>Ochrophyta</taxon>
        <taxon>Bolidophyceae</taxon>
        <taxon>Parmales</taxon>
        <taxon>Triparmaceae</taxon>
        <taxon>Triparma</taxon>
    </lineage>
</organism>
<feature type="compositionally biased region" description="Basic and acidic residues" evidence="1">
    <location>
        <begin position="1447"/>
        <end position="1458"/>
    </location>
</feature>
<evidence type="ECO:0000313" key="3">
    <source>
        <dbReference type="Proteomes" id="UP001165122"/>
    </source>
</evidence>
<name>A0A9W7FRL9_9STRA</name>
<sequence length="2232" mass="245086">MASIEARISQSCMKIASVDHEIRSRNTRGLLSKISTSLISPHDLSTISVEASGRSLLFPEAVVESIRRTVEEAEEDQGYEDDLAVALTLLDLISSDPLSSQPAVTAAISFLDSVRSQHGDKLKAMLNKATFSFPTNLNFKPVGKPIRDTPSTIQPPPPSVSSKPPQIPSIIPQTPTTAPTSHPTQRLMLGFSSNAEDLLYSGWCFPALKLCPGDEKSLLSLEVSLGLKHDTNSLIFAVEKLRDEVLIDYPPEVILERGSILLRLLETLQNGSDDSQSTTMAQLHVSALETLHILIQRLQNTLESTYTDATVSGGFDAAYKVFADSEESKTPTTDIRSYRYPKSHATSEFSPTLKLAVNFTSSGPLNGKGRLSLGGASYAMYRTASMFLSHGDLSGVAVEICNGCFRLMREPFELEMSKLSSARLSSALLSLACTVRRDLEFNEVTNEVVEASEIKTELILGLKHLTELEPTKCKSDPYETNSTNLNAMISKLDIIPTFSTLLNPCITIPNIFVSAVKTCVHTSQSFRVNNTSLAKSLTPLAYGFDERGTRRYERVYEGLEECVEGIEVCFNGGGGEVEMLERMRRLLTSTDATNSLEMGCYDELVVKHFVELVKNTPDAATPAANLVLEGLQLGRVGILKNLDASILNSDDDSSADDSHDSKILDYILLNPSGSPLLNTILLHGETIHEATFSSFINSVANYVSDNVYKMKGLEVNKAVFQGLALRGFFGLEVSNVVDSNLTPSDETFTNLRGLFCKQSKSVRERCCDFFASEGNTRFLQNLDSNLEALEIGTSNEEKNYKVEDEVGIELKDYNDLCKLLLSKNEDLDVKAKAANVLADFIRDDTTSFKTCSNPQPEIISNIFHEVVCKNLETFARLFKQIVINENGIRMGLINDHSKVKSITEHLSSSPINNERTETNRLAILNILNGLHRVAFDVSHYVPSAPPNLPHLLPTVCRTFYYDSTLYEINDFVIKPENDLVVNRVFKGLTTRQSLSLGERLNAVIEKIQMAEDGKAMKESVVECHKFLNCWVGWEQSLEDGKILKALHRVLSVPPSSTRDHELLSTTLRLVNTLLPHISTSTFTSLVNSLTRIAQPVLDKNTVSPSMAEDGVDVSGLSIKNRYSDLTFKELKRRERRGKRAIRALWKCRTEMIKFLFNAITDDKCAEEMLVYIVRDTEIVERLTEGYLECYGENENIENFNLTSRAQSSAISLLHVLLDNDGMPYEQTITAYFAEPPKDNTQNSTHFETWIPKLIKLASNSARMPDSFQFKGPSRSAALMLKTVSSFITSTKTTTSLLSTASSYRQLKEKAAWTLEIHNIDWCFKLLCDREAVVRSVGYGICGDLLNLAWAQSLVMTSRQDQDIEDELAGGEPKKFIRFSTSILEMACRASADDSESPIVRSECFSLLRNAICVGGAALENNTSEVMDVIPSIGRMLSRASARMGQQKNKDEDTTTRGTDDEELEEERRDYVDRLLLPTPTLLWAGIKLLMCLLAGQSDTETNANATNESANSTSPNNSLDSSFAQEGELVKHFYESGILSHAISLLKHEDLQSLTTVTTLAHLGVYPNEDETPTSIEALEGSCGDMIRDVWYTVESSAAHACRACVFDMVALSISLGIGSEDPAMEQIDVSQSLLRHTSILTHSFRSLTTEVVGLVAALKEQEGEGGTEAQTENLRAIGSCCDCLREIVLASTLRDETTNKITGLSNLIPCVGAVPQALGVALAHLSSLSMTGFVMDDYIRIDNYLEDLDMACCSANRLSRLLFLVPGWGEGMLTERHGRGVSILRSLLDVHRGRVLKRIGAAELPLSERMLALQDRIVEGTLVDEARASSCGALAAAMDCCRGSDDEEMVHLGDFAASTAVPELIVELDDVCSLIALDGLRDSHGEMLHGKGRRRDKMASYLDGTSDWKPDINLAFDLSAILTVLRSALAMEGGTGAALENPMFVPLLNKVWSIALDLEFGSTPSLSISKYFNVSLLQLLLGVVLNFCVGSVQAKKAVDFGGRSGANTTTVTGKVVSLCLRKGSAGKPSKEVVSLCFLILKALALPPSPSRGPLATSSLYPGLMVECRAALRPRNQASALPRYSPRSRELLLGTLELLVNSTLDVPGRKSVLANWGELSNLIDDLMALGSSLPSEVANALLVVMRNISMSTYRSSLLSKERLDYVVRSLFKEKTNQAALKCMWLVLYKSEKAIAEIKADEGLYSQIMSAAAVDKGLGRVGVKVATLLRDYN</sequence>
<comment type="caution">
    <text evidence="2">The sequence shown here is derived from an EMBL/GenBank/DDBJ whole genome shotgun (WGS) entry which is preliminary data.</text>
</comment>